<evidence type="ECO:0000313" key="11">
    <source>
        <dbReference type="Proteomes" id="UP000675882"/>
    </source>
</evidence>
<gene>
    <name evidence="8 10" type="primary">pgi</name>
    <name evidence="10" type="ORF">NTGZN8_80048</name>
</gene>
<dbReference type="PANTHER" id="PTHR11469">
    <property type="entry name" value="GLUCOSE-6-PHOSPHATE ISOMERASE"/>
    <property type="match status" value="1"/>
</dbReference>
<dbReference type="PROSITE" id="PS51463">
    <property type="entry name" value="P_GLUCOSE_ISOMERASE_3"/>
    <property type="match status" value="1"/>
</dbReference>
<dbReference type="Gene3D" id="3.40.50.10490">
    <property type="entry name" value="Glucose-6-phosphate isomerase like protein, domain 1"/>
    <property type="match status" value="2"/>
</dbReference>
<comment type="pathway">
    <text evidence="1 8 9">Carbohydrate degradation; glycolysis; D-glyceraldehyde 3-phosphate and glycerone phosphate from D-glucose: step 2/4.</text>
</comment>
<dbReference type="PROSITE" id="PS00174">
    <property type="entry name" value="P_GLUCOSE_ISOMERASE_2"/>
    <property type="match status" value="1"/>
</dbReference>
<dbReference type="PRINTS" id="PR00662">
    <property type="entry name" value="G6PISOMERASE"/>
</dbReference>
<dbReference type="InterPro" id="IPR023096">
    <property type="entry name" value="G6P_Isomerase_C"/>
</dbReference>
<sequence>MSTLVHSPAWKALAAHHKGISHQTMREMFSQDPGRFGKFSLQVGNLLLDYSKNIITSDTMELLLNLARQNKLEDWIARMFRGEKINNSEQRAALHTALRAPRNSSIYADGRDVVQDVHHVLDHIRHFSEAVRNGRILGHTGKAFRNVVNIGIGGSALGPLMVCSAMKPFGSAQLAAHFISNVDATDLAEVLSLLDPETTLFIISSKTFTTLETLTNAHSARDWLVKNLGTEEAVGKHFAAISTNLAATSRFGIQPEYVFEFWDWVGGRYSLWSAIGLPIAIYIGMNHFERLLAGAHAMDRHFRESPLECNMPVILGMLGIWYANFFGTASYAILPYDQYLHHFPAYLQQLEMESNGKQADRNGNPVDYATGMVIWGEPGTNGQHSFFQLIHQGTQMIPADFLAPINSHHPIGEHHSILLANCLAQTEALMLGKTSKEARAELERQGLKGDALETLLPYKVFPGNRPTNTLLFDQLDPYTMGMLVALYEHKVLVQSIIWNVNAFDQWGVEFGKQLAGKLLPDLKGNRPVSVHDSSTNGLIDHILARRI</sequence>
<dbReference type="GO" id="GO:0005829">
    <property type="term" value="C:cytosol"/>
    <property type="evidence" value="ECO:0007669"/>
    <property type="project" value="TreeGrafter"/>
</dbReference>
<evidence type="ECO:0000256" key="8">
    <source>
        <dbReference type="HAMAP-Rule" id="MF_00473"/>
    </source>
</evidence>
<feature type="active site" evidence="8">
    <location>
        <position position="512"/>
    </location>
</feature>
<dbReference type="InterPro" id="IPR035476">
    <property type="entry name" value="SIS_PGI_1"/>
</dbReference>
<comment type="similarity">
    <text evidence="2 8 9">Belongs to the GPI family.</text>
</comment>
<dbReference type="InterPro" id="IPR018189">
    <property type="entry name" value="Phosphoglucose_isomerase_CS"/>
</dbReference>
<dbReference type="FunFam" id="3.40.50.10490:FF:000018">
    <property type="entry name" value="Glucose-6-phosphate isomerase"/>
    <property type="match status" value="1"/>
</dbReference>
<dbReference type="Gene3D" id="1.10.1390.10">
    <property type="match status" value="1"/>
</dbReference>
<dbReference type="GO" id="GO:0051156">
    <property type="term" value="P:glucose 6-phosphate metabolic process"/>
    <property type="evidence" value="ECO:0007669"/>
    <property type="project" value="TreeGrafter"/>
</dbReference>
<dbReference type="RefSeq" id="WP_213036805.1">
    <property type="nucleotide sequence ID" value="NZ_CAJNBL010000043.1"/>
</dbReference>
<organism evidence="10 11">
    <name type="scientific">Candidatus Nitrotoga fabula</name>
    <dbReference type="NCBI Taxonomy" id="2182327"/>
    <lineage>
        <taxon>Bacteria</taxon>
        <taxon>Pseudomonadati</taxon>
        <taxon>Pseudomonadota</taxon>
        <taxon>Betaproteobacteria</taxon>
        <taxon>Nitrosomonadales</taxon>
        <taxon>Gallionellaceae</taxon>
        <taxon>Candidatus Nitrotoga</taxon>
    </lineage>
</organism>
<keyword evidence="6 8" id="KW-0413">Isomerase</keyword>
<evidence type="ECO:0000256" key="1">
    <source>
        <dbReference type="ARBA" id="ARBA00004926"/>
    </source>
</evidence>
<dbReference type="HAMAP" id="MF_00473">
    <property type="entry name" value="G6P_isomerase"/>
    <property type="match status" value="1"/>
</dbReference>
<dbReference type="EC" id="5.3.1.9" evidence="8"/>
<dbReference type="NCBIfam" id="NF001211">
    <property type="entry name" value="PRK00179.1"/>
    <property type="match status" value="1"/>
</dbReference>
<evidence type="ECO:0000256" key="6">
    <source>
        <dbReference type="ARBA" id="ARBA00023235"/>
    </source>
</evidence>
<evidence type="ECO:0000256" key="7">
    <source>
        <dbReference type="ARBA" id="ARBA00029321"/>
    </source>
</evidence>
<dbReference type="FunFam" id="1.10.1390.10:FF:000001">
    <property type="entry name" value="Glucose-6-phosphate isomerase"/>
    <property type="match status" value="1"/>
</dbReference>
<dbReference type="GO" id="GO:0004347">
    <property type="term" value="F:glucose-6-phosphate isomerase activity"/>
    <property type="evidence" value="ECO:0007669"/>
    <property type="project" value="UniProtKB-UniRule"/>
</dbReference>
<evidence type="ECO:0000256" key="5">
    <source>
        <dbReference type="ARBA" id="ARBA00023152"/>
    </source>
</evidence>
<evidence type="ECO:0000256" key="9">
    <source>
        <dbReference type="RuleBase" id="RU000612"/>
    </source>
</evidence>
<dbReference type="InterPro" id="IPR035482">
    <property type="entry name" value="SIS_PGI_2"/>
</dbReference>
<proteinExistence type="inferred from homology"/>
<feature type="active site" evidence="8">
    <location>
        <position position="384"/>
    </location>
</feature>
<evidence type="ECO:0000256" key="3">
    <source>
        <dbReference type="ARBA" id="ARBA00022432"/>
    </source>
</evidence>
<protein>
    <recommendedName>
        <fullName evidence="8">Glucose-6-phosphate isomerase</fullName>
        <shortName evidence="8">GPI</shortName>
        <ecNumber evidence="8">5.3.1.9</ecNumber>
    </recommendedName>
    <alternativeName>
        <fullName evidence="8">Phosphoglucose isomerase</fullName>
        <shortName evidence="8">PGI</shortName>
    </alternativeName>
    <alternativeName>
        <fullName evidence="8">Phosphohexose isomerase</fullName>
        <shortName evidence="8">PHI</shortName>
    </alternativeName>
</protein>
<comment type="catalytic activity">
    <reaction evidence="7 8 9">
        <text>alpha-D-glucose 6-phosphate = beta-D-fructose 6-phosphate</text>
        <dbReference type="Rhea" id="RHEA:11816"/>
        <dbReference type="ChEBI" id="CHEBI:57634"/>
        <dbReference type="ChEBI" id="CHEBI:58225"/>
        <dbReference type="EC" id="5.3.1.9"/>
    </reaction>
</comment>
<name>A0A916BDW6_9PROT</name>
<dbReference type="CDD" id="cd05016">
    <property type="entry name" value="SIS_PGI_2"/>
    <property type="match status" value="1"/>
</dbReference>
<comment type="subcellular location">
    <subcellularLocation>
        <location evidence="8">Cytoplasm</location>
    </subcellularLocation>
</comment>
<feature type="active site" description="Proton donor" evidence="8">
    <location>
        <position position="353"/>
    </location>
</feature>
<dbReference type="PANTHER" id="PTHR11469:SF1">
    <property type="entry name" value="GLUCOSE-6-PHOSPHATE ISOMERASE"/>
    <property type="match status" value="1"/>
</dbReference>
<comment type="caution">
    <text evidence="10">The sequence shown here is derived from an EMBL/GenBank/DDBJ whole genome shotgun (WGS) entry which is preliminary data.</text>
</comment>
<dbReference type="CDD" id="cd05015">
    <property type="entry name" value="SIS_PGI_1"/>
    <property type="match status" value="1"/>
</dbReference>
<comment type="function">
    <text evidence="8">Catalyzes the reversible isomerization of glucose-6-phosphate to fructose-6-phosphate.</text>
</comment>
<keyword evidence="5 8" id="KW-0324">Glycolysis</keyword>
<comment type="pathway">
    <text evidence="8">Carbohydrate biosynthesis; gluconeogenesis.</text>
</comment>
<accession>A0A916BDW6</accession>
<dbReference type="Pfam" id="PF00342">
    <property type="entry name" value="PGI"/>
    <property type="match status" value="1"/>
</dbReference>
<dbReference type="GO" id="GO:0006094">
    <property type="term" value="P:gluconeogenesis"/>
    <property type="evidence" value="ECO:0007669"/>
    <property type="project" value="UniProtKB-UniRule"/>
</dbReference>
<dbReference type="GO" id="GO:0048029">
    <property type="term" value="F:monosaccharide binding"/>
    <property type="evidence" value="ECO:0007669"/>
    <property type="project" value="TreeGrafter"/>
</dbReference>
<keyword evidence="4 8" id="KW-0963">Cytoplasm</keyword>
<dbReference type="GO" id="GO:0097367">
    <property type="term" value="F:carbohydrate derivative binding"/>
    <property type="evidence" value="ECO:0007669"/>
    <property type="project" value="InterPro"/>
</dbReference>
<dbReference type="EMBL" id="CAJNBL010000043">
    <property type="protein sequence ID" value="CAE6738805.1"/>
    <property type="molecule type" value="Genomic_DNA"/>
</dbReference>
<dbReference type="Proteomes" id="UP000675882">
    <property type="component" value="Unassembled WGS sequence"/>
</dbReference>
<reference evidence="10" key="1">
    <citation type="submission" date="2021-02" db="EMBL/GenBank/DDBJ databases">
        <authorList>
            <person name="Han P."/>
        </authorList>
    </citation>
    <scope>NUCLEOTIDE SEQUENCE</scope>
    <source>
        <strain evidence="10">Candidatus Nitrotoga sp. ZN8</strain>
    </source>
</reference>
<evidence type="ECO:0000313" key="10">
    <source>
        <dbReference type="EMBL" id="CAE6738805.1"/>
    </source>
</evidence>
<dbReference type="SUPFAM" id="SSF53697">
    <property type="entry name" value="SIS domain"/>
    <property type="match status" value="1"/>
</dbReference>
<dbReference type="AlphaFoldDB" id="A0A916BDW6"/>
<keyword evidence="11" id="KW-1185">Reference proteome</keyword>
<evidence type="ECO:0000256" key="4">
    <source>
        <dbReference type="ARBA" id="ARBA00022490"/>
    </source>
</evidence>
<dbReference type="GO" id="GO:0006096">
    <property type="term" value="P:glycolytic process"/>
    <property type="evidence" value="ECO:0007669"/>
    <property type="project" value="UniProtKB-UniRule"/>
</dbReference>
<dbReference type="InterPro" id="IPR001672">
    <property type="entry name" value="G6P_Isomerase"/>
</dbReference>
<evidence type="ECO:0000256" key="2">
    <source>
        <dbReference type="ARBA" id="ARBA00006604"/>
    </source>
</evidence>
<keyword evidence="3 8" id="KW-0312">Gluconeogenesis</keyword>
<dbReference type="PROSITE" id="PS00765">
    <property type="entry name" value="P_GLUCOSE_ISOMERASE_1"/>
    <property type="match status" value="1"/>
</dbReference>
<dbReference type="InterPro" id="IPR046348">
    <property type="entry name" value="SIS_dom_sf"/>
</dbReference>